<name>A0A9D3VTQ4_9ROSI</name>
<dbReference type="Pfam" id="PF13968">
    <property type="entry name" value="DUF4220"/>
    <property type="match status" value="1"/>
</dbReference>
<keyword evidence="1" id="KW-1133">Transmembrane helix</keyword>
<proteinExistence type="predicted"/>
<gene>
    <name evidence="3" type="ORF">J1N35_013200</name>
</gene>
<keyword evidence="1" id="KW-0812">Transmembrane</keyword>
<evidence type="ECO:0000256" key="1">
    <source>
        <dbReference type="SAM" id="Phobius"/>
    </source>
</evidence>
<dbReference type="OrthoDB" id="1689146at2759"/>
<sequence>MGNPGNGNPQPHHSTYTDKNWDRRRFSGRYSKSVCFLVWTLYMSAEWLATLALDTITAYSLSDNELWPLHFFGLCFQIGVALYLYVNFWIIASKSLIVTAIPIFIVGIIKYGERVWALFNASSVQFRKSVFFCDKGSHLEVEHSQSPSERGMRLTLEEYLEPKQIKGKYGNLYLAYHLFHVFKPMFADLKLKFYQNLSYLFELDQNKVSAEAAFTIVEIELGFLYDLLHTKIPIVIT</sequence>
<accession>A0A9D3VTQ4</accession>
<comment type="caution">
    <text evidence="3">The sequence shown here is derived from an EMBL/GenBank/DDBJ whole genome shotgun (WGS) entry which is preliminary data.</text>
</comment>
<evidence type="ECO:0000259" key="2">
    <source>
        <dbReference type="Pfam" id="PF13968"/>
    </source>
</evidence>
<keyword evidence="4" id="KW-1185">Reference proteome</keyword>
<feature type="transmembrane region" description="Helical" evidence="1">
    <location>
        <begin position="34"/>
        <end position="61"/>
    </location>
</feature>
<protein>
    <recommendedName>
        <fullName evidence="2">DUF4220 domain-containing protein</fullName>
    </recommendedName>
</protein>
<dbReference type="PANTHER" id="PTHR31325">
    <property type="entry name" value="OS01G0798800 PROTEIN-RELATED"/>
    <property type="match status" value="1"/>
</dbReference>
<organism evidence="3 4">
    <name type="scientific">Gossypium stocksii</name>
    <dbReference type="NCBI Taxonomy" id="47602"/>
    <lineage>
        <taxon>Eukaryota</taxon>
        <taxon>Viridiplantae</taxon>
        <taxon>Streptophyta</taxon>
        <taxon>Embryophyta</taxon>
        <taxon>Tracheophyta</taxon>
        <taxon>Spermatophyta</taxon>
        <taxon>Magnoliopsida</taxon>
        <taxon>eudicotyledons</taxon>
        <taxon>Gunneridae</taxon>
        <taxon>Pentapetalae</taxon>
        <taxon>rosids</taxon>
        <taxon>malvids</taxon>
        <taxon>Malvales</taxon>
        <taxon>Malvaceae</taxon>
        <taxon>Malvoideae</taxon>
        <taxon>Gossypium</taxon>
    </lineage>
</organism>
<reference evidence="3 4" key="1">
    <citation type="journal article" date="2021" name="Plant Biotechnol. J.">
        <title>Multi-omics assisted identification of the key and species-specific regulatory components of drought-tolerant mechanisms in Gossypium stocksii.</title>
        <authorList>
            <person name="Yu D."/>
            <person name="Ke L."/>
            <person name="Zhang D."/>
            <person name="Wu Y."/>
            <person name="Sun Y."/>
            <person name="Mei J."/>
            <person name="Sun J."/>
            <person name="Sun Y."/>
        </authorList>
    </citation>
    <scope>NUCLEOTIDE SEQUENCE [LARGE SCALE GENOMIC DNA]</scope>
    <source>
        <strain evidence="4">cv. E1</strain>
        <tissue evidence="3">Leaf</tissue>
    </source>
</reference>
<feature type="transmembrane region" description="Helical" evidence="1">
    <location>
        <begin position="67"/>
        <end position="86"/>
    </location>
</feature>
<evidence type="ECO:0000313" key="4">
    <source>
        <dbReference type="Proteomes" id="UP000828251"/>
    </source>
</evidence>
<dbReference type="EMBL" id="JAIQCV010000005">
    <property type="protein sequence ID" value="KAH1096279.1"/>
    <property type="molecule type" value="Genomic_DNA"/>
</dbReference>
<feature type="domain" description="DUF4220" evidence="2">
    <location>
        <begin position="53"/>
        <end position="236"/>
    </location>
</feature>
<evidence type="ECO:0000313" key="3">
    <source>
        <dbReference type="EMBL" id="KAH1096279.1"/>
    </source>
</evidence>
<dbReference type="AlphaFoldDB" id="A0A9D3VTQ4"/>
<dbReference type="Proteomes" id="UP000828251">
    <property type="component" value="Unassembled WGS sequence"/>
</dbReference>
<dbReference type="InterPro" id="IPR025315">
    <property type="entry name" value="DUF4220"/>
</dbReference>
<keyword evidence="1" id="KW-0472">Membrane</keyword>